<feature type="region of interest" description="Disordered" evidence="1">
    <location>
        <begin position="1"/>
        <end position="26"/>
    </location>
</feature>
<evidence type="ECO:0000313" key="3">
    <source>
        <dbReference type="Proteomes" id="UP000735302"/>
    </source>
</evidence>
<comment type="caution">
    <text evidence="2">The sequence shown here is derived from an EMBL/GenBank/DDBJ whole genome shotgun (WGS) entry which is preliminary data.</text>
</comment>
<keyword evidence="3" id="KW-1185">Reference proteome</keyword>
<evidence type="ECO:0000256" key="1">
    <source>
        <dbReference type="SAM" id="MobiDB-lite"/>
    </source>
</evidence>
<accession>A0AAV3ZTR4</accession>
<organism evidence="2 3">
    <name type="scientific">Plakobranchus ocellatus</name>
    <dbReference type="NCBI Taxonomy" id="259542"/>
    <lineage>
        <taxon>Eukaryota</taxon>
        <taxon>Metazoa</taxon>
        <taxon>Spiralia</taxon>
        <taxon>Lophotrochozoa</taxon>
        <taxon>Mollusca</taxon>
        <taxon>Gastropoda</taxon>
        <taxon>Heterobranchia</taxon>
        <taxon>Euthyneura</taxon>
        <taxon>Panpulmonata</taxon>
        <taxon>Sacoglossa</taxon>
        <taxon>Placobranchoidea</taxon>
        <taxon>Plakobranchidae</taxon>
        <taxon>Plakobranchus</taxon>
    </lineage>
</organism>
<dbReference type="AlphaFoldDB" id="A0AAV3ZTR4"/>
<protein>
    <submittedName>
        <fullName evidence="2">Uncharacterized protein</fullName>
    </submittedName>
</protein>
<sequence length="100" mass="11432">MKGEGLEQLTSNSKIEEKERRRKNSNTVLDADTLWMMTKANNRQNLCPKKAETFGGKMITSVTELQNFWVFPLTTDQSVQNLSRSRTDLNIAIASKLRNL</sequence>
<dbReference type="Proteomes" id="UP000735302">
    <property type="component" value="Unassembled WGS sequence"/>
</dbReference>
<gene>
    <name evidence="2" type="ORF">PoB_002444700</name>
</gene>
<dbReference type="EMBL" id="BLXT01002825">
    <property type="protein sequence ID" value="GFN97941.1"/>
    <property type="molecule type" value="Genomic_DNA"/>
</dbReference>
<reference evidence="2 3" key="1">
    <citation type="journal article" date="2021" name="Elife">
        <title>Chloroplast acquisition without the gene transfer in kleptoplastic sea slugs, Plakobranchus ocellatus.</title>
        <authorList>
            <person name="Maeda T."/>
            <person name="Takahashi S."/>
            <person name="Yoshida T."/>
            <person name="Shimamura S."/>
            <person name="Takaki Y."/>
            <person name="Nagai Y."/>
            <person name="Toyoda A."/>
            <person name="Suzuki Y."/>
            <person name="Arimoto A."/>
            <person name="Ishii H."/>
            <person name="Satoh N."/>
            <person name="Nishiyama T."/>
            <person name="Hasebe M."/>
            <person name="Maruyama T."/>
            <person name="Minagawa J."/>
            <person name="Obokata J."/>
            <person name="Shigenobu S."/>
        </authorList>
    </citation>
    <scope>NUCLEOTIDE SEQUENCE [LARGE SCALE GENOMIC DNA]</scope>
</reference>
<proteinExistence type="predicted"/>
<evidence type="ECO:0000313" key="2">
    <source>
        <dbReference type="EMBL" id="GFN97941.1"/>
    </source>
</evidence>
<name>A0AAV3ZTR4_9GAST</name>